<dbReference type="Proteomes" id="UP000007431">
    <property type="component" value="Unassembled WGS sequence"/>
</dbReference>
<dbReference type="HOGENOM" id="CLU_511918_0_0_1"/>
<dbReference type="SUPFAM" id="SSF81383">
    <property type="entry name" value="F-box domain"/>
    <property type="match status" value="1"/>
</dbReference>
<dbReference type="InParanoid" id="D8PTW9"/>
<sequence length="494" mass="54784">MESDAATRGDVENSDGASESSSLAASRIPTAPKRSIADGLKSQARRLHRWVRALFRPLMLLRQADAQVREIAAPIRGRSARLAECAGSPMHHLPPELLAEIFMHFCELVIQRLLFTNPIPTLEKTITCVCKRWRQIAYGTPQLWIYLVSPKQNIKAYLERYVPLAKDCLLDVHGPSDADMLPAFMTEIRPYASQLRSIALFGSLADFNWLAPYDMPNLEYARILRCADWVEDPSARIAFIKDMPRLQSLYLFLGGLSADVVRFPPMPALTTLIINVSGAAPEILRPLQQCRRTLITLRVAISPDHEGPGAAPPESAPPPLELPALRGLELEFDAERLLRYITAPALETLQFSGRDAGAPVLLLDYLRRAPSTATRLRALDVEHYQVERWPGAALEALAECLAILEGLEILRFRSFHPPQELLQRLTGGEDTLPLLPKLKLGIFGREPRGGARPSKAYKALVRSRATSRSLYESSNSGTSGSAASFPFFLVLADL</sequence>
<evidence type="ECO:0000313" key="3">
    <source>
        <dbReference type="Proteomes" id="UP000007431"/>
    </source>
</evidence>
<dbReference type="InterPro" id="IPR036047">
    <property type="entry name" value="F-box-like_dom_sf"/>
</dbReference>
<dbReference type="AlphaFoldDB" id="D8PTW9"/>
<evidence type="ECO:0000313" key="2">
    <source>
        <dbReference type="EMBL" id="EFI99852.1"/>
    </source>
</evidence>
<feature type="region of interest" description="Disordered" evidence="1">
    <location>
        <begin position="1"/>
        <end position="28"/>
    </location>
</feature>
<name>D8PTW9_SCHCM</name>
<organism evidence="3">
    <name type="scientific">Schizophyllum commune (strain H4-8 / FGSC 9210)</name>
    <name type="common">Split gill fungus</name>
    <dbReference type="NCBI Taxonomy" id="578458"/>
    <lineage>
        <taxon>Eukaryota</taxon>
        <taxon>Fungi</taxon>
        <taxon>Dikarya</taxon>
        <taxon>Basidiomycota</taxon>
        <taxon>Agaricomycotina</taxon>
        <taxon>Agaricomycetes</taxon>
        <taxon>Agaricomycetidae</taxon>
        <taxon>Agaricales</taxon>
        <taxon>Schizophyllaceae</taxon>
        <taxon>Schizophyllum</taxon>
    </lineage>
</organism>
<evidence type="ECO:0000256" key="1">
    <source>
        <dbReference type="SAM" id="MobiDB-lite"/>
    </source>
</evidence>
<dbReference type="Gene3D" id="1.20.1280.50">
    <property type="match status" value="1"/>
</dbReference>
<accession>D8PTW9</accession>
<feature type="compositionally biased region" description="Basic and acidic residues" evidence="1">
    <location>
        <begin position="1"/>
        <end position="11"/>
    </location>
</feature>
<dbReference type="VEuPathDB" id="FungiDB:SCHCODRAFT_02608849"/>
<feature type="compositionally biased region" description="Polar residues" evidence="1">
    <location>
        <begin position="15"/>
        <end position="24"/>
    </location>
</feature>
<gene>
    <name evidence="2" type="ORF">SCHCODRAFT_255808</name>
</gene>
<keyword evidence="3" id="KW-1185">Reference proteome</keyword>
<dbReference type="EMBL" id="GL377303">
    <property type="protein sequence ID" value="EFI99852.1"/>
    <property type="molecule type" value="Genomic_DNA"/>
</dbReference>
<reference evidence="2 3" key="1">
    <citation type="journal article" date="2010" name="Nat. Biotechnol.">
        <title>Genome sequence of the model mushroom Schizophyllum commune.</title>
        <authorList>
            <person name="Ohm R.A."/>
            <person name="de Jong J.F."/>
            <person name="Lugones L.G."/>
            <person name="Aerts A."/>
            <person name="Kothe E."/>
            <person name="Stajich J.E."/>
            <person name="de Vries R.P."/>
            <person name="Record E."/>
            <person name="Levasseur A."/>
            <person name="Baker S.E."/>
            <person name="Bartholomew K.A."/>
            <person name="Coutinho P.M."/>
            <person name="Erdmann S."/>
            <person name="Fowler T.J."/>
            <person name="Gathman A.C."/>
            <person name="Lombard V."/>
            <person name="Henrissat B."/>
            <person name="Knabe N."/>
            <person name="Kuees U."/>
            <person name="Lilly W.W."/>
            <person name="Lindquist E."/>
            <person name="Lucas S."/>
            <person name="Magnuson J.K."/>
            <person name="Piumi F."/>
            <person name="Raudaskoski M."/>
            <person name="Salamov A."/>
            <person name="Schmutz J."/>
            <person name="Schwarze F.W.M.R."/>
            <person name="vanKuyk P.A."/>
            <person name="Horton J.S."/>
            <person name="Grigoriev I.V."/>
            <person name="Woesten H.A.B."/>
        </authorList>
    </citation>
    <scope>NUCLEOTIDE SEQUENCE [LARGE SCALE GENOMIC DNA]</scope>
    <source>
        <strain evidence="3">H4-8 / FGSC 9210</strain>
    </source>
</reference>
<proteinExistence type="predicted"/>
<protein>
    <submittedName>
        <fullName evidence="2">Uncharacterized protein</fullName>
    </submittedName>
</protein>
<dbReference type="OMA" id="LELEECW"/>